<protein>
    <recommendedName>
        <fullName evidence="3">FMN hydroxy acid dehydrogenase domain-containing protein</fullName>
    </recommendedName>
</protein>
<name>A0ABR1J2M5_9AGAR</name>
<keyword evidence="5" id="KW-1185">Reference proteome</keyword>
<accession>A0ABR1J2M5</accession>
<feature type="domain" description="FMN hydroxy acid dehydrogenase" evidence="3">
    <location>
        <begin position="35"/>
        <end position="489"/>
    </location>
</feature>
<keyword evidence="2" id="KW-0560">Oxidoreductase</keyword>
<dbReference type="InterPro" id="IPR037396">
    <property type="entry name" value="FMN_HAD"/>
</dbReference>
<dbReference type="InterPro" id="IPR013785">
    <property type="entry name" value="Aldolase_TIM"/>
</dbReference>
<evidence type="ECO:0000313" key="4">
    <source>
        <dbReference type="EMBL" id="KAK7444335.1"/>
    </source>
</evidence>
<evidence type="ECO:0000256" key="1">
    <source>
        <dbReference type="ARBA" id="ARBA00001917"/>
    </source>
</evidence>
<organism evidence="4 5">
    <name type="scientific">Marasmiellus scandens</name>
    <dbReference type="NCBI Taxonomy" id="2682957"/>
    <lineage>
        <taxon>Eukaryota</taxon>
        <taxon>Fungi</taxon>
        <taxon>Dikarya</taxon>
        <taxon>Basidiomycota</taxon>
        <taxon>Agaricomycotina</taxon>
        <taxon>Agaricomycetes</taxon>
        <taxon>Agaricomycetidae</taxon>
        <taxon>Agaricales</taxon>
        <taxon>Marasmiineae</taxon>
        <taxon>Omphalotaceae</taxon>
        <taxon>Marasmiellus</taxon>
    </lineage>
</organism>
<gene>
    <name evidence="4" type="ORF">VKT23_015347</name>
</gene>
<comment type="caution">
    <text evidence="4">The sequence shown here is derived from an EMBL/GenBank/DDBJ whole genome shotgun (WGS) entry which is preliminary data.</text>
</comment>
<dbReference type="InterPro" id="IPR000262">
    <property type="entry name" value="FMN-dep_DH"/>
</dbReference>
<comment type="cofactor">
    <cofactor evidence="1">
        <name>FMN</name>
        <dbReference type="ChEBI" id="CHEBI:58210"/>
    </cofactor>
</comment>
<sequence length="510" mass="55062">MSSIPPHHIPKPEAHQVPWGKYMISLYVGQKGPQPLGTVVFSEIEQKARKKLAAYPGAFLYAGGSAGTCQTEHANEAYLRSLRIIPRMLKPTNTRSLGTTLFGIRYPSPMLIAPIGVQGTFYEDGELAPARAAGKLGVPFVCSTASTRSIEQVAKANDEFANVVLKEGGQVDLEKGAAWNLSLIGAQPEGGALASRWYQLYWPIHNEVTSSLLSRARASGYTTLVITLDTMSLGWRPHDLERSYLPFGLGVGIEIGRSDPVFMSLHNRQPPKEDYVPKFPYLPQDLLSRAMGLAGTPEEHAQAKEDAYLGQAWLAESNSGTYRSWEDLDFILDEWKGPVVLKGIQSVRDAEKAAEVLMKDGREGGIVVSNHGGRQVDGAIPSILALQRILASKKVQAARNPPPGSNQKKFHVLFDSGIRTGSDILKAVMLGADAVLLGRPYVYASILAGQAGVEQVIQHILADLDVTMGLAGWDSLDEVRGKGLAGVLATSAGKSFGVDDGEEEVLIKVD</sequence>
<evidence type="ECO:0000313" key="5">
    <source>
        <dbReference type="Proteomes" id="UP001498398"/>
    </source>
</evidence>
<dbReference type="PANTHER" id="PTHR10578:SF143">
    <property type="entry name" value="FMN-DEPENDENT ALPHA-HYDROXY ACID DEHYDROGENASE PB1A11.03"/>
    <property type="match status" value="1"/>
</dbReference>
<dbReference type="PROSITE" id="PS51349">
    <property type="entry name" value="FMN_HYDROXY_ACID_DH_2"/>
    <property type="match status" value="1"/>
</dbReference>
<dbReference type="Pfam" id="PF01070">
    <property type="entry name" value="FMN_dh"/>
    <property type="match status" value="2"/>
</dbReference>
<proteinExistence type="predicted"/>
<evidence type="ECO:0000259" key="3">
    <source>
        <dbReference type="PROSITE" id="PS51349"/>
    </source>
</evidence>
<dbReference type="PROSITE" id="PS00557">
    <property type="entry name" value="FMN_HYDROXY_ACID_DH_1"/>
    <property type="match status" value="1"/>
</dbReference>
<dbReference type="InterPro" id="IPR008259">
    <property type="entry name" value="FMN_hydac_DH_AS"/>
</dbReference>
<dbReference type="EMBL" id="JBANRG010000051">
    <property type="protein sequence ID" value="KAK7444335.1"/>
    <property type="molecule type" value="Genomic_DNA"/>
</dbReference>
<dbReference type="Proteomes" id="UP001498398">
    <property type="component" value="Unassembled WGS sequence"/>
</dbReference>
<dbReference type="SUPFAM" id="SSF51395">
    <property type="entry name" value="FMN-linked oxidoreductases"/>
    <property type="match status" value="1"/>
</dbReference>
<reference evidence="4 5" key="1">
    <citation type="submission" date="2024-01" db="EMBL/GenBank/DDBJ databases">
        <title>A draft genome for the cacao thread blight pathogen Marasmiellus scandens.</title>
        <authorList>
            <person name="Baruah I.K."/>
            <person name="Leung J."/>
            <person name="Bukari Y."/>
            <person name="Amoako-Attah I."/>
            <person name="Meinhardt L.W."/>
            <person name="Bailey B.A."/>
            <person name="Cohen S.P."/>
        </authorList>
    </citation>
    <scope>NUCLEOTIDE SEQUENCE [LARGE SCALE GENOMIC DNA]</scope>
    <source>
        <strain evidence="4 5">GH-19</strain>
    </source>
</reference>
<evidence type="ECO:0000256" key="2">
    <source>
        <dbReference type="ARBA" id="ARBA00023002"/>
    </source>
</evidence>
<dbReference type="Gene3D" id="3.20.20.70">
    <property type="entry name" value="Aldolase class I"/>
    <property type="match status" value="1"/>
</dbReference>
<dbReference type="PANTHER" id="PTHR10578">
    <property type="entry name" value="S -2-HYDROXY-ACID OXIDASE-RELATED"/>
    <property type="match status" value="1"/>
</dbReference>